<dbReference type="OrthoDB" id="9768127at2"/>
<dbReference type="CDD" id="cd24049">
    <property type="entry name" value="ASKHA_NBD_PilM"/>
    <property type="match status" value="1"/>
</dbReference>
<feature type="compositionally biased region" description="Basic and acidic residues" evidence="1">
    <location>
        <begin position="683"/>
        <end position="698"/>
    </location>
</feature>
<dbReference type="PANTHER" id="PTHR32432">
    <property type="entry name" value="CELL DIVISION PROTEIN FTSA-RELATED"/>
    <property type="match status" value="1"/>
</dbReference>
<dbReference type="Proteomes" id="UP000316095">
    <property type="component" value="Unassembled WGS sequence"/>
</dbReference>
<gene>
    <name evidence="2" type="ORF">Pan54_50440</name>
</gene>
<sequence>MPETKSVWGIEIGQAGLKALKLRYAEAAHQVVAVGFDYIPHAKILSQPDAIPDELIAEAITKFLSRNKVQDDIVAIGLPAQSSLARFIQLPPVEAGKVKEIVKYEAKQQIPFPLEDVIWDFQQMGGGEEAGGFVIDSEVGIFAMKRDQVMHQLHPFQTNKVEIELMQIAPVALYSFLAYDRLSIRPDGEGAPVEEEQTAVLDMGSDQSTIMVTDGAKIWIRNIPIGGNHFTRALTKEMKLTFAKAEHLKCNATKSPDPKAVFQALKPVFNDYLSEVQRSLGYFSSVSQGAEIKKVIGCGNGFRMAGLQKFLEQNLELPVERAEEFKQLAGTSVLEAQLFKENIMSFTVAYGLAIQAMGLSRMGTNLLPPEIARAREIRRKKPWAAITAATLLTGLALSTIGTANAWRVVHSSPWDKALKKSGDLQSTWGGYQSSYSAATGRYDSAKSVGKTLVEGMKDTIWLEFYKSINECMPRDIGQALDEDNIEYRNRVLIKSITAEKSDDLAAWYEGISDSYKSLSDEAAVDRGLQAQPAPEGEGYIFTLNGEHYHHIPDKPETDQGINYLLDRVIPNLQTWTFKQEDGDRVDVRKMGITNPIVLYAKQEVVDLAQRASNARKDPRFNVVNPTNRPRGDFNEPMPEAFPADPSMQEYEYNDGQPGQGKRNMEFREVHRTQFQIQFIWKPIPEEERLEDDPLKVASEESENAETSTENTETTSE</sequence>
<dbReference type="Gene3D" id="3.30.420.40">
    <property type="match status" value="2"/>
</dbReference>
<dbReference type="Gene3D" id="3.30.1490.300">
    <property type="match status" value="1"/>
</dbReference>
<proteinExistence type="predicted"/>
<evidence type="ECO:0000256" key="1">
    <source>
        <dbReference type="SAM" id="MobiDB-lite"/>
    </source>
</evidence>
<dbReference type="EMBL" id="SJPG01000001">
    <property type="protein sequence ID" value="TWT64282.1"/>
    <property type="molecule type" value="Genomic_DNA"/>
</dbReference>
<dbReference type="NCBIfam" id="TIGR01175">
    <property type="entry name" value="pilM"/>
    <property type="match status" value="1"/>
</dbReference>
<dbReference type="InterPro" id="IPR043129">
    <property type="entry name" value="ATPase_NBD"/>
</dbReference>
<organism evidence="2 3">
    <name type="scientific">Rubinisphaera italica</name>
    <dbReference type="NCBI Taxonomy" id="2527969"/>
    <lineage>
        <taxon>Bacteria</taxon>
        <taxon>Pseudomonadati</taxon>
        <taxon>Planctomycetota</taxon>
        <taxon>Planctomycetia</taxon>
        <taxon>Planctomycetales</taxon>
        <taxon>Planctomycetaceae</taxon>
        <taxon>Rubinisphaera</taxon>
    </lineage>
</organism>
<reference evidence="2 3" key="1">
    <citation type="submission" date="2019-02" db="EMBL/GenBank/DDBJ databases">
        <title>Deep-cultivation of Planctomycetes and their phenomic and genomic characterization uncovers novel biology.</title>
        <authorList>
            <person name="Wiegand S."/>
            <person name="Jogler M."/>
            <person name="Boedeker C."/>
            <person name="Pinto D."/>
            <person name="Vollmers J."/>
            <person name="Rivas-Marin E."/>
            <person name="Kohn T."/>
            <person name="Peeters S.H."/>
            <person name="Heuer A."/>
            <person name="Rast P."/>
            <person name="Oberbeckmann S."/>
            <person name="Bunk B."/>
            <person name="Jeske O."/>
            <person name="Meyerdierks A."/>
            <person name="Storesund J.E."/>
            <person name="Kallscheuer N."/>
            <person name="Luecker S."/>
            <person name="Lage O.M."/>
            <person name="Pohl T."/>
            <person name="Merkel B.J."/>
            <person name="Hornburger P."/>
            <person name="Mueller R.-W."/>
            <person name="Bruemmer F."/>
            <person name="Labrenz M."/>
            <person name="Spormann A.M."/>
            <person name="Op Den Camp H."/>
            <person name="Overmann J."/>
            <person name="Amann R."/>
            <person name="Jetten M.S.M."/>
            <person name="Mascher T."/>
            <person name="Medema M.H."/>
            <person name="Devos D.P."/>
            <person name="Kaster A.-K."/>
            <person name="Ovreas L."/>
            <person name="Rohde M."/>
            <person name="Galperin M.Y."/>
            <person name="Jogler C."/>
        </authorList>
    </citation>
    <scope>NUCLEOTIDE SEQUENCE [LARGE SCALE GENOMIC DNA]</scope>
    <source>
        <strain evidence="2 3">Pan54</strain>
    </source>
</reference>
<dbReference type="InterPro" id="IPR005883">
    <property type="entry name" value="PilM"/>
</dbReference>
<dbReference type="AlphaFoldDB" id="A0A5C5XRE0"/>
<accession>A0A5C5XRE0</accession>
<dbReference type="SUPFAM" id="SSF53067">
    <property type="entry name" value="Actin-like ATPase domain"/>
    <property type="match status" value="2"/>
</dbReference>
<evidence type="ECO:0000313" key="2">
    <source>
        <dbReference type="EMBL" id="TWT64282.1"/>
    </source>
</evidence>
<feature type="region of interest" description="Disordered" evidence="1">
    <location>
        <begin position="680"/>
        <end position="716"/>
    </location>
</feature>
<dbReference type="Pfam" id="PF11104">
    <property type="entry name" value="PilM_2"/>
    <property type="match status" value="1"/>
</dbReference>
<feature type="compositionally biased region" description="Low complexity" evidence="1">
    <location>
        <begin position="704"/>
        <end position="716"/>
    </location>
</feature>
<protein>
    <submittedName>
        <fullName evidence="2">Competence protein A</fullName>
    </submittedName>
</protein>
<dbReference type="RefSeq" id="WP_146506006.1">
    <property type="nucleotide sequence ID" value="NZ_SJPG01000001.1"/>
</dbReference>
<comment type="caution">
    <text evidence="2">The sequence shown here is derived from an EMBL/GenBank/DDBJ whole genome shotgun (WGS) entry which is preliminary data.</text>
</comment>
<name>A0A5C5XRE0_9PLAN</name>
<dbReference type="PANTHER" id="PTHR32432:SF3">
    <property type="entry name" value="ETHANOLAMINE UTILIZATION PROTEIN EUTJ"/>
    <property type="match status" value="1"/>
</dbReference>
<evidence type="ECO:0000313" key="3">
    <source>
        <dbReference type="Proteomes" id="UP000316095"/>
    </source>
</evidence>
<keyword evidence="3" id="KW-1185">Reference proteome</keyword>
<dbReference type="InterPro" id="IPR050696">
    <property type="entry name" value="FtsA/MreB"/>
</dbReference>